<comment type="caution">
    <text evidence="6">The sequence shown here is derived from an EMBL/GenBank/DDBJ whole genome shotgun (WGS) entry which is preliminary data.</text>
</comment>
<dbReference type="RefSeq" id="WP_133229036.1">
    <property type="nucleotide sequence ID" value="NZ_SMRT01000005.1"/>
</dbReference>
<comment type="similarity">
    <text evidence="1">Belongs to the LysR transcriptional regulatory family.</text>
</comment>
<dbReference type="CDD" id="cd05466">
    <property type="entry name" value="PBP2_LTTR_substrate"/>
    <property type="match status" value="1"/>
</dbReference>
<organism evidence="6 7">
    <name type="scientific">Paenibacillus piri</name>
    <dbReference type="NCBI Taxonomy" id="2547395"/>
    <lineage>
        <taxon>Bacteria</taxon>
        <taxon>Bacillati</taxon>
        <taxon>Bacillota</taxon>
        <taxon>Bacilli</taxon>
        <taxon>Bacillales</taxon>
        <taxon>Paenibacillaceae</taxon>
        <taxon>Paenibacillus</taxon>
    </lineage>
</organism>
<evidence type="ECO:0000256" key="2">
    <source>
        <dbReference type="ARBA" id="ARBA00023015"/>
    </source>
</evidence>
<feature type="domain" description="HTH lysR-type" evidence="5">
    <location>
        <begin position="1"/>
        <end position="58"/>
    </location>
</feature>
<dbReference type="Gene3D" id="3.40.190.290">
    <property type="match status" value="1"/>
</dbReference>
<protein>
    <submittedName>
        <fullName evidence="6">LysR family transcriptional regulator</fullName>
    </submittedName>
</protein>
<evidence type="ECO:0000256" key="4">
    <source>
        <dbReference type="ARBA" id="ARBA00023163"/>
    </source>
</evidence>
<name>A0A4R5KPU2_9BACL</name>
<dbReference type="PROSITE" id="PS50931">
    <property type="entry name" value="HTH_LYSR"/>
    <property type="match status" value="1"/>
</dbReference>
<dbReference type="InterPro" id="IPR005119">
    <property type="entry name" value="LysR_subst-bd"/>
</dbReference>
<keyword evidence="4" id="KW-0804">Transcription</keyword>
<keyword evidence="2" id="KW-0805">Transcription regulation</keyword>
<dbReference type="InterPro" id="IPR000847">
    <property type="entry name" value="LysR_HTH_N"/>
</dbReference>
<dbReference type="Gene3D" id="1.10.10.10">
    <property type="entry name" value="Winged helix-like DNA-binding domain superfamily/Winged helix DNA-binding domain"/>
    <property type="match status" value="1"/>
</dbReference>
<dbReference type="PRINTS" id="PR00039">
    <property type="entry name" value="HTHLYSR"/>
</dbReference>
<dbReference type="FunFam" id="1.10.10.10:FF:000001">
    <property type="entry name" value="LysR family transcriptional regulator"/>
    <property type="match status" value="1"/>
</dbReference>
<dbReference type="SUPFAM" id="SSF53850">
    <property type="entry name" value="Periplasmic binding protein-like II"/>
    <property type="match status" value="1"/>
</dbReference>
<keyword evidence="7" id="KW-1185">Reference proteome</keyword>
<proteinExistence type="inferred from homology"/>
<sequence>MEHRLLQYFIAVCEELHFTRAAEKLGINQSTLSHQIQLLEHRVGAPLFVRIGKKTYVSEAGQILLKHSRNMFHELEQAAAAINELSSLQRGRLRIGASGNHLLTSAIIAFHRLHPGVELSVMELATDETKEGLLTNRLDLGVVFLPLEDELLHSAPLFHERLQLAVSVHSGLAGTPSIRLEELQRHPVIMLQHKFLVRQMMDAYCTQSGFTLKPIVELSTLDALLQMARSNIGAAVLPGSFLKTADCSGIHIIPIVNPVPQRTAGIVYRKETYMCASIQTFIRELTNSFEPD</sequence>
<reference evidence="6 7" key="1">
    <citation type="submission" date="2019-03" db="EMBL/GenBank/DDBJ databases">
        <title>This is whole genome sequence of Paenibacillus sp MS74 strain.</title>
        <authorList>
            <person name="Trinh H.N."/>
        </authorList>
    </citation>
    <scope>NUCLEOTIDE SEQUENCE [LARGE SCALE GENOMIC DNA]</scope>
    <source>
        <strain evidence="6 7">MS74</strain>
    </source>
</reference>
<dbReference type="GO" id="GO:0032993">
    <property type="term" value="C:protein-DNA complex"/>
    <property type="evidence" value="ECO:0007669"/>
    <property type="project" value="TreeGrafter"/>
</dbReference>
<dbReference type="EMBL" id="SMRT01000005">
    <property type="protein sequence ID" value="TDF97711.1"/>
    <property type="molecule type" value="Genomic_DNA"/>
</dbReference>
<dbReference type="Pfam" id="PF00126">
    <property type="entry name" value="HTH_1"/>
    <property type="match status" value="1"/>
</dbReference>
<dbReference type="GO" id="GO:0003677">
    <property type="term" value="F:DNA binding"/>
    <property type="evidence" value="ECO:0007669"/>
    <property type="project" value="UniProtKB-KW"/>
</dbReference>
<dbReference type="InterPro" id="IPR036388">
    <property type="entry name" value="WH-like_DNA-bd_sf"/>
</dbReference>
<evidence type="ECO:0000259" key="5">
    <source>
        <dbReference type="PROSITE" id="PS50931"/>
    </source>
</evidence>
<evidence type="ECO:0000313" key="7">
    <source>
        <dbReference type="Proteomes" id="UP000295636"/>
    </source>
</evidence>
<dbReference type="PANTHER" id="PTHR30346">
    <property type="entry name" value="TRANSCRIPTIONAL DUAL REGULATOR HCAR-RELATED"/>
    <property type="match status" value="1"/>
</dbReference>
<dbReference type="SUPFAM" id="SSF46785">
    <property type="entry name" value="Winged helix' DNA-binding domain"/>
    <property type="match status" value="1"/>
</dbReference>
<dbReference type="PANTHER" id="PTHR30346:SF31">
    <property type="entry name" value="LYSR SUBSTRATE-BINDING"/>
    <property type="match status" value="1"/>
</dbReference>
<dbReference type="AlphaFoldDB" id="A0A4R5KPU2"/>
<evidence type="ECO:0000313" key="6">
    <source>
        <dbReference type="EMBL" id="TDF97711.1"/>
    </source>
</evidence>
<dbReference type="OrthoDB" id="9803735at2"/>
<dbReference type="Proteomes" id="UP000295636">
    <property type="component" value="Unassembled WGS sequence"/>
</dbReference>
<accession>A0A4R5KPU2</accession>
<dbReference type="GO" id="GO:0003700">
    <property type="term" value="F:DNA-binding transcription factor activity"/>
    <property type="evidence" value="ECO:0007669"/>
    <property type="project" value="InterPro"/>
</dbReference>
<dbReference type="InterPro" id="IPR036390">
    <property type="entry name" value="WH_DNA-bd_sf"/>
</dbReference>
<evidence type="ECO:0000256" key="3">
    <source>
        <dbReference type="ARBA" id="ARBA00023125"/>
    </source>
</evidence>
<keyword evidence="3" id="KW-0238">DNA-binding</keyword>
<gene>
    <name evidence="6" type="ORF">E1757_14040</name>
</gene>
<evidence type="ECO:0000256" key="1">
    <source>
        <dbReference type="ARBA" id="ARBA00009437"/>
    </source>
</evidence>
<dbReference type="Pfam" id="PF03466">
    <property type="entry name" value="LysR_substrate"/>
    <property type="match status" value="1"/>
</dbReference>